<keyword evidence="4" id="KW-0808">Transferase</keyword>
<feature type="domain" description="Carrier" evidence="5">
    <location>
        <begin position="666"/>
        <end position="741"/>
    </location>
</feature>
<evidence type="ECO:0000313" key="8">
    <source>
        <dbReference type="Proteomes" id="UP000284277"/>
    </source>
</evidence>
<dbReference type="InterPro" id="IPR006162">
    <property type="entry name" value="Ppantetheine_attach_site"/>
</dbReference>
<sequence>MEGKLNKVDFNQLNAKDEISVSKMSKNDIAIIGIAAEMPMANSVEEFWKNIESGKDCVRPIPVERQNHINSYLTFINQNNNSIDIEEQGYLDEIDKFDYGFFNLSPNEAKVMDPNHRMFLQTAWHTIEDAGYSGDRIRGTKTGVYVGFSRSLRDNYERLIYEVNPNVANGSATANIPSILASRISYILDLKGPALVIDTACSSSLVAVHLACQGLKTGNCEMAIAGGVKLSLLPLRNISEKVGIESPDYRTRSFDDSANGAGAGEGCVAMLLKPLEKALRDRDNIYATIKGTAINQDGSSLGITAPNSLAQAEVMVAAWKDARINPEEISYIEAHGTATKLGDPVEIEGISEAFRRYTNRKQFCAIGSVKSNIGHLDTTSGIAGMLKAIMALKHKRIPPTIHFIRPNRNINFHLSPVYINETIQDWNTEHHTRLCGISSFALSGTNCHVVLEEASSQIIVEKRMPLQVLTISAKTKDSLRCLIDSYSLFVNSNENANLQNICYTANTGREHYSHRIAIIIENIEDLKIKLSLLKKSELKENVPKDIFYGKVYTNELKVEKNNFEKKLSVSCKELLMDSSGKRNDILHEMCLLYVKGMFSDWNAVYKELGCCKISLPLYPFAKEKCWIDFPLTSNVINLKKPHANENNIGGENKFVTNISLEGRADGAYTIAEKKIARIWCEILGFEMININHNYYDLGGDSIKGITIINQINKQFSVNIATVEFYKHLTVKDLSQYLENEALNSNDYIVLKRSNLKKYYQTSSAQKRIFMLNKNHLDIYNFFNAFIILGQLDMERLKKALEKLVHIHSVLRTSFQEIGGNIMQIVHETMDFNLEEETIKEAIVQVDIEEIIKKFIRPYDLENSPLFRVKIIRFSEEKHLMIFEIHQIISDRLSMMIFENDFQKLYTNNCLEETKFQYIDFSEWKNKLMKTDYIKLQLDYWKNIYMGSIPTAKLPTDYIRSSNRNFKTASHVLKIDRCLTNALKELASKNGATLDMILLAVYYILLNKYSGLEDIVIGFPVTGRPYNELQNVMGPFANILAIRTFPSSNKLFLHFLNEVKVSALSAFANQDCEVDDLVKCLAVEPSKAGNPLFDVIFIMHIFDSMDIGTENLKFESCEFSNRISEYDLILNVSERKDGEGINISWDYGIELYKIETILSLAESYIGILKEIVNDPSKALSDLKVIKNKYI</sequence>
<dbReference type="GO" id="GO:0004315">
    <property type="term" value="F:3-oxoacyl-[acyl-carrier-protein] synthase activity"/>
    <property type="evidence" value="ECO:0007669"/>
    <property type="project" value="InterPro"/>
</dbReference>
<dbReference type="Pfam" id="PF22621">
    <property type="entry name" value="CurL-like_PKS_C"/>
    <property type="match status" value="1"/>
</dbReference>
<dbReference type="InterPro" id="IPR016039">
    <property type="entry name" value="Thiolase-like"/>
</dbReference>
<dbReference type="GO" id="GO:0004312">
    <property type="term" value="F:fatty acid synthase activity"/>
    <property type="evidence" value="ECO:0007669"/>
    <property type="project" value="TreeGrafter"/>
</dbReference>
<feature type="domain" description="Ketosynthase family 3 (KS3)" evidence="6">
    <location>
        <begin position="26"/>
        <end position="453"/>
    </location>
</feature>
<dbReference type="SUPFAM" id="SSF53901">
    <property type="entry name" value="Thiolase-like"/>
    <property type="match status" value="1"/>
</dbReference>
<dbReference type="InterPro" id="IPR009081">
    <property type="entry name" value="PP-bd_ACP"/>
</dbReference>
<dbReference type="SMART" id="SM00825">
    <property type="entry name" value="PKS_KS"/>
    <property type="match status" value="1"/>
</dbReference>
<evidence type="ECO:0000256" key="1">
    <source>
        <dbReference type="ARBA" id="ARBA00001957"/>
    </source>
</evidence>
<dbReference type="Pfam" id="PF02801">
    <property type="entry name" value="Ketoacyl-synt_C"/>
    <property type="match status" value="1"/>
</dbReference>
<dbReference type="EMBL" id="MCIA01000021">
    <property type="protein sequence ID" value="RKD31345.1"/>
    <property type="molecule type" value="Genomic_DNA"/>
</dbReference>
<dbReference type="Pfam" id="PF00668">
    <property type="entry name" value="Condensation"/>
    <property type="match status" value="1"/>
</dbReference>
<dbReference type="Pfam" id="PF00550">
    <property type="entry name" value="PP-binding"/>
    <property type="match status" value="1"/>
</dbReference>
<dbReference type="GO" id="GO:0006633">
    <property type="term" value="P:fatty acid biosynthetic process"/>
    <property type="evidence" value="ECO:0007669"/>
    <property type="project" value="InterPro"/>
</dbReference>
<dbReference type="PROSITE" id="PS52004">
    <property type="entry name" value="KS3_2"/>
    <property type="match status" value="1"/>
</dbReference>
<dbReference type="PANTHER" id="PTHR43775:SF37">
    <property type="entry name" value="SI:DKEY-61P9.11"/>
    <property type="match status" value="1"/>
</dbReference>
<dbReference type="AlphaFoldDB" id="A0A419T1J9"/>
<dbReference type="InterPro" id="IPR018201">
    <property type="entry name" value="Ketoacyl_synth_AS"/>
</dbReference>
<evidence type="ECO:0000259" key="5">
    <source>
        <dbReference type="PROSITE" id="PS50075"/>
    </source>
</evidence>
<dbReference type="PROSITE" id="PS00606">
    <property type="entry name" value="KS3_1"/>
    <property type="match status" value="1"/>
</dbReference>
<accession>A0A419T1J9</accession>
<dbReference type="Gene3D" id="3.40.47.10">
    <property type="match status" value="1"/>
</dbReference>
<dbReference type="CDD" id="cd00833">
    <property type="entry name" value="PKS"/>
    <property type="match status" value="1"/>
</dbReference>
<organism evidence="7 8">
    <name type="scientific">Lacrimispora algidixylanolytica</name>
    <dbReference type="NCBI Taxonomy" id="94868"/>
    <lineage>
        <taxon>Bacteria</taxon>
        <taxon>Bacillati</taxon>
        <taxon>Bacillota</taxon>
        <taxon>Clostridia</taxon>
        <taxon>Lachnospirales</taxon>
        <taxon>Lachnospiraceae</taxon>
        <taxon>Lacrimispora</taxon>
    </lineage>
</organism>
<dbReference type="Pfam" id="PF00109">
    <property type="entry name" value="ketoacyl-synt"/>
    <property type="match status" value="1"/>
</dbReference>
<dbReference type="OrthoDB" id="1983847at2"/>
<dbReference type="InterPro" id="IPR001242">
    <property type="entry name" value="Condensation_dom"/>
</dbReference>
<dbReference type="Gene3D" id="1.10.1200.10">
    <property type="entry name" value="ACP-like"/>
    <property type="match status" value="1"/>
</dbReference>
<gene>
    <name evidence="7" type="ORF">BET01_20730</name>
</gene>
<dbReference type="PANTHER" id="PTHR43775">
    <property type="entry name" value="FATTY ACID SYNTHASE"/>
    <property type="match status" value="1"/>
</dbReference>
<dbReference type="CDD" id="cd19531">
    <property type="entry name" value="LCL_NRPS-like"/>
    <property type="match status" value="1"/>
</dbReference>
<evidence type="ECO:0000256" key="4">
    <source>
        <dbReference type="ARBA" id="ARBA00022679"/>
    </source>
</evidence>
<dbReference type="InterPro" id="IPR014030">
    <property type="entry name" value="Ketoacyl_synth_N"/>
</dbReference>
<dbReference type="Gene3D" id="3.30.559.10">
    <property type="entry name" value="Chloramphenicol acetyltransferase-like domain"/>
    <property type="match status" value="1"/>
</dbReference>
<dbReference type="PROSITE" id="PS50075">
    <property type="entry name" value="CARRIER"/>
    <property type="match status" value="1"/>
</dbReference>
<dbReference type="Gene3D" id="3.30.559.30">
    <property type="entry name" value="Nonribosomal peptide synthetase, condensation domain"/>
    <property type="match status" value="1"/>
</dbReference>
<dbReference type="SUPFAM" id="SSF47336">
    <property type="entry name" value="ACP-like"/>
    <property type="match status" value="1"/>
</dbReference>
<dbReference type="PROSITE" id="PS00012">
    <property type="entry name" value="PHOSPHOPANTETHEINE"/>
    <property type="match status" value="1"/>
</dbReference>
<protein>
    <submittedName>
        <fullName evidence="7">Uncharacterized protein</fullName>
    </submittedName>
</protein>
<dbReference type="InterPro" id="IPR014031">
    <property type="entry name" value="Ketoacyl_synth_C"/>
</dbReference>
<reference evidence="7 8" key="1">
    <citation type="submission" date="2016-08" db="EMBL/GenBank/DDBJ databases">
        <title>A new outlook on sporulation: Clostridium algidixylanolyticum.</title>
        <authorList>
            <person name="Poppleton D.I."/>
            <person name="Gribaldo S."/>
        </authorList>
    </citation>
    <scope>NUCLEOTIDE SEQUENCE [LARGE SCALE GENOMIC DNA]</scope>
    <source>
        <strain evidence="7 8">SPL73</strain>
    </source>
</reference>
<evidence type="ECO:0000256" key="2">
    <source>
        <dbReference type="ARBA" id="ARBA00022450"/>
    </source>
</evidence>
<keyword evidence="2" id="KW-0596">Phosphopantetheine</keyword>
<dbReference type="Gene3D" id="1.10.1240.100">
    <property type="match status" value="1"/>
</dbReference>
<dbReference type="SMART" id="SM01294">
    <property type="entry name" value="PKS_PP_betabranch"/>
    <property type="match status" value="1"/>
</dbReference>
<dbReference type="InterPro" id="IPR020841">
    <property type="entry name" value="PKS_Beta-ketoAc_synthase_dom"/>
</dbReference>
<dbReference type="InterPro" id="IPR036736">
    <property type="entry name" value="ACP-like_sf"/>
</dbReference>
<evidence type="ECO:0000256" key="3">
    <source>
        <dbReference type="ARBA" id="ARBA00022553"/>
    </source>
</evidence>
<evidence type="ECO:0000259" key="6">
    <source>
        <dbReference type="PROSITE" id="PS52004"/>
    </source>
</evidence>
<dbReference type="InterPro" id="IPR023213">
    <property type="entry name" value="CAT-like_dom_sf"/>
</dbReference>
<comment type="cofactor">
    <cofactor evidence="1">
        <name>pantetheine 4'-phosphate</name>
        <dbReference type="ChEBI" id="CHEBI:47942"/>
    </cofactor>
</comment>
<dbReference type="SUPFAM" id="SSF52777">
    <property type="entry name" value="CoA-dependent acyltransferases"/>
    <property type="match status" value="2"/>
</dbReference>
<comment type="caution">
    <text evidence="7">The sequence shown here is derived from an EMBL/GenBank/DDBJ whole genome shotgun (WGS) entry which is preliminary data.</text>
</comment>
<name>A0A419T1J9_9FIRM</name>
<keyword evidence="8" id="KW-1185">Reference proteome</keyword>
<dbReference type="RefSeq" id="WP_120197120.1">
    <property type="nucleotide sequence ID" value="NZ_MCIA01000021.1"/>
</dbReference>
<dbReference type="Proteomes" id="UP000284277">
    <property type="component" value="Unassembled WGS sequence"/>
</dbReference>
<keyword evidence="3" id="KW-0597">Phosphoprotein</keyword>
<evidence type="ECO:0000313" key="7">
    <source>
        <dbReference type="EMBL" id="RKD31345.1"/>
    </source>
</evidence>
<proteinExistence type="predicted"/>
<dbReference type="InterPro" id="IPR050091">
    <property type="entry name" value="PKS_NRPS_Biosynth_Enz"/>
</dbReference>